<evidence type="ECO:0000259" key="7">
    <source>
        <dbReference type="PROSITE" id="PS50977"/>
    </source>
</evidence>
<feature type="compositionally biased region" description="Low complexity" evidence="6">
    <location>
        <begin position="199"/>
        <end position="212"/>
    </location>
</feature>
<evidence type="ECO:0000313" key="9">
    <source>
        <dbReference type="Proteomes" id="UP001056648"/>
    </source>
</evidence>
<evidence type="ECO:0000256" key="3">
    <source>
        <dbReference type="ARBA" id="ARBA00023125"/>
    </source>
</evidence>
<evidence type="ECO:0000256" key="6">
    <source>
        <dbReference type="SAM" id="MobiDB-lite"/>
    </source>
</evidence>
<feature type="compositionally biased region" description="Basic residues" evidence="6">
    <location>
        <begin position="213"/>
        <end position="222"/>
    </location>
</feature>
<dbReference type="PROSITE" id="PS50977">
    <property type="entry name" value="HTH_TETR_2"/>
    <property type="match status" value="1"/>
</dbReference>
<reference evidence="8" key="1">
    <citation type="submission" date="2022-06" db="EMBL/GenBank/DDBJ databases">
        <title>Complete genome sequence and characterization of Cupriavidus gilardii QJ1 isolated from contaminating cells.</title>
        <authorList>
            <person name="Qi J."/>
        </authorList>
    </citation>
    <scope>NUCLEOTIDE SEQUENCE</scope>
    <source>
        <strain evidence="8">QJ1</strain>
    </source>
</reference>
<keyword evidence="1" id="KW-0678">Repressor</keyword>
<evidence type="ECO:0000313" key="8">
    <source>
        <dbReference type="EMBL" id="USE78691.1"/>
    </source>
</evidence>
<dbReference type="SUPFAM" id="SSF46689">
    <property type="entry name" value="Homeodomain-like"/>
    <property type="match status" value="1"/>
</dbReference>
<dbReference type="Proteomes" id="UP001056648">
    <property type="component" value="Chromosome 2"/>
</dbReference>
<dbReference type="Gene3D" id="1.10.10.60">
    <property type="entry name" value="Homeodomain-like"/>
    <property type="match status" value="1"/>
</dbReference>
<gene>
    <name evidence="8" type="ORF">NDR89_18750</name>
</gene>
<dbReference type="PANTHER" id="PTHR47506:SF1">
    <property type="entry name" value="HTH-TYPE TRANSCRIPTIONAL REGULATOR YJDC"/>
    <property type="match status" value="1"/>
</dbReference>
<keyword evidence="9" id="KW-1185">Reference proteome</keyword>
<proteinExistence type="predicted"/>
<keyword evidence="3 5" id="KW-0238">DNA-binding</keyword>
<name>A0ABY4VN59_9BURK</name>
<dbReference type="Pfam" id="PF16925">
    <property type="entry name" value="TetR_C_13"/>
    <property type="match status" value="1"/>
</dbReference>
<dbReference type="PANTHER" id="PTHR47506">
    <property type="entry name" value="TRANSCRIPTIONAL REGULATORY PROTEIN"/>
    <property type="match status" value="1"/>
</dbReference>
<dbReference type="EMBL" id="CP098736">
    <property type="protein sequence ID" value="USE78691.1"/>
    <property type="molecule type" value="Genomic_DNA"/>
</dbReference>
<organism evidence="8 9">
    <name type="scientific">Cupriavidus gilardii</name>
    <dbReference type="NCBI Taxonomy" id="82541"/>
    <lineage>
        <taxon>Bacteria</taxon>
        <taxon>Pseudomonadati</taxon>
        <taxon>Pseudomonadota</taxon>
        <taxon>Betaproteobacteria</taxon>
        <taxon>Burkholderiales</taxon>
        <taxon>Burkholderiaceae</taxon>
        <taxon>Cupriavidus</taxon>
    </lineage>
</organism>
<dbReference type="InterPro" id="IPR011075">
    <property type="entry name" value="TetR_C"/>
</dbReference>
<accession>A0ABY4VN59</accession>
<dbReference type="InterPro" id="IPR036271">
    <property type="entry name" value="Tet_transcr_reg_TetR-rel_C_sf"/>
</dbReference>
<dbReference type="PRINTS" id="PR00455">
    <property type="entry name" value="HTHTETR"/>
</dbReference>
<dbReference type="SUPFAM" id="SSF48498">
    <property type="entry name" value="Tetracyclin repressor-like, C-terminal domain"/>
    <property type="match status" value="1"/>
</dbReference>
<evidence type="ECO:0000256" key="1">
    <source>
        <dbReference type="ARBA" id="ARBA00022491"/>
    </source>
</evidence>
<evidence type="ECO:0000256" key="5">
    <source>
        <dbReference type="PROSITE-ProRule" id="PRU00335"/>
    </source>
</evidence>
<feature type="DNA-binding region" description="H-T-H motif" evidence="5">
    <location>
        <begin position="32"/>
        <end position="51"/>
    </location>
</feature>
<feature type="region of interest" description="Disordered" evidence="6">
    <location>
        <begin position="199"/>
        <end position="222"/>
    </location>
</feature>
<dbReference type="Gene3D" id="1.10.357.10">
    <property type="entry name" value="Tetracycline Repressor, domain 2"/>
    <property type="match status" value="1"/>
</dbReference>
<keyword evidence="2" id="KW-0805">Transcription regulation</keyword>
<evidence type="ECO:0000256" key="4">
    <source>
        <dbReference type="ARBA" id="ARBA00023163"/>
    </source>
</evidence>
<evidence type="ECO:0000256" key="2">
    <source>
        <dbReference type="ARBA" id="ARBA00023015"/>
    </source>
</evidence>
<dbReference type="InterPro" id="IPR001647">
    <property type="entry name" value="HTH_TetR"/>
</dbReference>
<keyword evidence="4" id="KW-0804">Transcription</keyword>
<dbReference type="PROSITE" id="PS01081">
    <property type="entry name" value="HTH_TETR_1"/>
    <property type="match status" value="1"/>
</dbReference>
<dbReference type="RefSeq" id="WP_252252518.1">
    <property type="nucleotide sequence ID" value="NZ_CP098736.1"/>
</dbReference>
<feature type="domain" description="HTH tetR-type" evidence="7">
    <location>
        <begin position="9"/>
        <end position="69"/>
    </location>
</feature>
<protein>
    <submittedName>
        <fullName evidence="8">TetR/AcrR family transcriptional regulator</fullName>
    </submittedName>
</protein>
<dbReference type="InterPro" id="IPR023772">
    <property type="entry name" value="DNA-bd_HTH_TetR-type_CS"/>
</dbReference>
<dbReference type="InterPro" id="IPR009057">
    <property type="entry name" value="Homeodomain-like_sf"/>
</dbReference>
<dbReference type="Pfam" id="PF00440">
    <property type="entry name" value="TetR_N"/>
    <property type="match status" value="1"/>
</dbReference>
<sequence length="222" mass="24104">MSQRGRPRAFDRDTALQSAMRVFWERGYEQASLSELTAAMGINRPSLYAAFGDKAQLFREATALYQRTMNFTTPALARPTARAGIEAMLRDNVDAYCDPATPRGCLVVSVAAACPDEDSEMKTMLSSKLRTVGESVRQRLKQGVEAGELPADTDIGALAAYFETVLQGLSIQARTGASRQRLHRVVDCAMRVWDSLQGAEEPSIASATAPASARRRGKSATP</sequence>